<dbReference type="Gene3D" id="3.80.30.20">
    <property type="entry name" value="tm_1862 like domain"/>
    <property type="match status" value="1"/>
</dbReference>
<dbReference type="PROSITE" id="PS51918">
    <property type="entry name" value="RADICAL_SAM"/>
    <property type="match status" value="1"/>
</dbReference>
<dbReference type="InterPro" id="IPR034505">
    <property type="entry name" value="Coproporphyrinogen-III_oxidase"/>
</dbReference>
<feature type="domain" description="Radical SAM core" evidence="1">
    <location>
        <begin position="165"/>
        <end position="397"/>
    </location>
</feature>
<dbReference type="SFLD" id="SFLDF00310">
    <property type="entry name" value="oxygen-independent_coproporphy"/>
    <property type="match status" value="1"/>
</dbReference>
<organism evidence="2 3">
    <name type="scientific">Candidatus Choladousia intestinavium</name>
    <dbReference type="NCBI Taxonomy" id="2840727"/>
    <lineage>
        <taxon>Bacteria</taxon>
        <taxon>Bacillati</taxon>
        <taxon>Bacillota</taxon>
        <taxon>Clostridia</taxon>
        <taxon>Lachnospirales</taxon>
        <taxon>Lachnospiraceae</taxon>
        <taxon>Lachnospiraceae incertae sedis</taxon>
        <taxon>Candidatus Choladousia</taxon>
    </lineage>
</organism>
<dbReference type="AlphaFoldDB" id="A0A9D1AD40"/>
<sequence>MIIVQLNKKDFEYDIHSLVKAFYQDENVKICYEPPEDETEASLILVISYEAGKEKARLEVGLFGPGGRLLLQMEEELPAGTDRKETKNRLKRLLYRLLSGHTGRTLPWGNLTGIRPVKIPMALMEKGLSNGQIAEYMRNTYYTSREKTALAVAVANQERHILREIDYKNGYSLYIGIPFCPSICLYCSFSSSPIALWKNQVDQYLEALFKEIEFGGGAFAGRKLNTIYIGGGTPTTLEAEQMDRLLNKLEKSFSYSHLQEFTVEAGRPDSITREKLQVLKEHGITRISINPQTMNQKTLDLIGRRHTVEETKEAFALARSLGFDNINMDLIAGLPGEGTEEMAHTLEEISGLDPDSVTVHSLAVKRASRLHMLLEEYKGTFANTEEIMELAADYARRAGMFPYYLYRQKNMAGNFENVGYAKAGKAGIYNILIMEEVQSILALGAGASTKMVWASDRIERIENVKDIRSYLERIDEMIDRKRSGIYGGKDAGI</sequence>
<dbReference type="InterPro" id="IPR006638">
    <property type="entry name" value="Elp3/MiaA/NifB-like_rSAM"/>
</dbReference>
<dbReference type="PANTHER" id="PTHR13932:SF1">
    <property type="entry name" value="OXYGEN-INDEPENDENT COPROPORPHYRINOGEN-III OXIDASE-LIKE PROTEIN HEMZ"/>
    <property type="match status" value="1"/>
</dbReference>
<protein>
    <submittedName>
        <fullName evidence="2">Coproporphyrinogen dehydrogenase HemZ</fullName>
        <ecNumber evidence="2">1.3.98.3</ecNumber>
    </submittedName>
</protein>
<proteinExistence type="predicted"/>
<dbReference type="GO" id="GO:0006779">
    <property type="term" value="P:porphyrin-containing compound biosynthetic process"/>
    <property type="evidence" value="ECO:0007669"/>
    <property type="project" value="TreeGrafter"/>
</dbReference>
<dbReference type="NCBIfam" id="TIGR03994">
    <property type="entry name" value="rSAM_HemZ"/>
    <property type="match status" value="1"/>
</dbReference>
<dbReference type="GO" id="GO:0051989">
    <property type="term" value="F:coproporphyrinogen dehydrogenase activity"/>
    <property type="evidence" value="ECO:0007669"/>
    <property type="project" value="UniProtKB-EC"/>
</dbReference>
<dbReference type="GO" id="GO:0005737">
    <property type="term" value="C:cytoplasm"/>
    <property type="evidence" value="ECO:0007669"/>
    <property type="project" value="TreeGrafter"/>
</dbReference>
<evidence type="ECO:0000259" key="1">
    <source>
        <dbReference type="PROSITE" id="PS51918"/>
    </source>
</evidence>
<reference evidence="2" key="2">
    <citation type="journal article" date="2021" name="PeerJ">
        <title>Extensive microbial diversity within the chicken gut microbiome revealed by metagenomics and culture.</title>
        <authorList>
            <person name="Gilroy R."/>
            <person name="Ravi A."/>
            <person name="Getino M."/>
            <person name="Pursley I."/>
            <person name="Horton D.L."/>
            <person name="Alikhan N.F."/>
            <person name="Baker D."/>
            <person name="Gharbi K."/>
            <person name="Hall N."/>
            <person name="Watson M."/>
            <person name="Adriaenssens E.M."/>
            <person name="Foster-Nyarko E."/>
            <person name="Jarju S."/>
            <person name="Secka A."/>
            <person name="Antonio M."/>
            <person name="Oren A."/>
            <person name="Chaudhuri R.R."/>
            <person name="La Ragione R."/>
            <person name="Hildebrand F."/>
            <person name="Pallen M.J."/>
        </authorList>
    </citation>
    <scope>NUCLEOTIDE SEQUENCE</scope>
    <source>
        <strain evidence="2">ChiSjej4B22-8148</strain>
    </source>
</reference>
<dbReference type="InterPro" id="IPR007197">
    <property type="entry name" value="rSAM"/>
</dbReference>
<dbReference type="SFLD" id="SFLDS00029">
    <property type="entry name" value="Radical_SAM"/>
    <property type="match status" value="1"/>
</dbReference>
<accession>A0A9D1AD40</accession>
<dbReference type="InterPro" id="IPR023995">
    <property type="entry name" value="HemZ"/>
</dbReference>
<dbReference type="Proteomes" id="UP000886757">
    <property type="component" value="Unassembled WGS sequence"/>
</dbReference>
<reference evidence="2" key="1">
    <citation type="submission" date="2020-10" db="EMBL/GenBank/DDBJ databases">
        <authorList>
            <person name="Gilroy R."/>
        </authorList>
    </citation>
    <scope>NUCLEOTIDE SEQUENCE</scope>
    <source>
        <strain evidence="2">ChiSjej4B22-8148</strain>
    </source>
</reference>
<gene>
    <name evidence="2" type="primary">hemZ</name>
    <name evidence="2" type="ORF">IAB31_10270</name>
</gene>
<comment type="caution">
    <text evidence="2">The sequence shown here is derived from an EMBL/GenBank/DDBJ whole genome shotgun (WGS) entry which is preliminary data.</text>
</comment>
<dbReference type="EC" id="1.3.98.3" evidence="2"/>
<dbReference type="PANTHER" id="PTHR13932">
    <property type="entry name" value="COPROPORPHYRINIGEN III OXIDASE"/>
    <property type="match status" value="1"/>
</dbReference>
<dbReference type="SMART" id="SM00729">
    <property type="entry name" value="Elp3"/>
    <property type="match status" value="1"/>
</dbReference>
<dbReference type="SFLD" id="SFLDG01065">
    <property type="entry name" value="anaerobic_coproporphyrinogen-I"/>
    <property type="match status" value="1"/>
</dbReference>
<dbReference type="Pfam" id="PF04055">
    <property type="entry name" value="Radical_SAM"/>
    <property type="match status" value="1"/>
</dbReference>
<dbReference type="GO" id="GO:0051539">
    <property type="term" value="F:4 iron, 4 sulfur cluster binding"/>
    <property type="evidence" value="ECO:0007669"/>
    <property type="project" value="TreeGrafter"/>
</dbReference>
<keyword evidence="2" id="KW-0560">Oxidoreductase</keyword>
<evidence type="ECO:0000313" key="2">
    <source>
        <dbReference type="EMBL" id="HIR14291.1"/>
    </source>
</evidence>
<dbReference type="CDD" id="cd01335">
    <property type="entry name" value="Radical_SAM"/>
    <property type="match status" value="1"/>
</dbReference>
<evidence type="ECO:0000313" key="3">
    <source>
        <dbReference type="Proteomes" id="UP000886757"/>
    </source>
</evidence>
<dbReference type="SUPFAM" id="SSF102114">
    <property type="entry name" value="Radical SAM enzymes"/>
    <property type="match status" value="1"/>
</dbReference>
<dbReference type="EMBL" id="DVGK01000115">
    <property type="protein sequence ID" value="HIR14291.1"/>
    <property type="molecule type" value="Genomic_DNA"/>
</dbReference>
<dbReference type="SFLD" id="SFLDG01082">
    <property type="entry name" value="B12-binding_domain_containing"/>
    <property type="match status" value="1"/>
</dbReference>
<dbReference type="InterPro" id="IPR058240">
    <property type="entry name" value="rSAM_sf"/>
</dbReference>
<dbReference type="InterPro" id="IPR023404">
    <property type="entry name" value="rSAM_horseshoe"/>
</dbReference>
<name>A0A9D1AD40_9FIRM</name>